<keyword evidence="4" id="KW-1185">Reference proteome</keyword>
<feature type="chain" id="PRO_5045672673" evidence="2">
    <location>
        <begin position="20"/>
        <end position="104"/>
    </location>
</feature>
<gene>
    <name evidence="3" type="ORF">IWZ03DRAFT_365425</name>
</gene>
<keyword evidence="2" id="KW-0732">Signal</keyword>
<reference evidence="3 4" key="1">
    <citation type="submission" date="2024-04" db="EMBL/GenBank/DDBJ databases">
        <title>Phyllosticta paracitricarpa is synonymous to the EU quarantine fungus P. citricarpa based on phylogenomic analyses.</title>
        <authorList>
            <consortium name="Lawrence Berkeley National Laboratory"/>
            <person name="Van Ingen-Buijs V.A."/>
            <person name="Van Westerhoven A.C."/>
            <person name="Haridas S."/>
            <person name="Skiadas P."/>
            <person name="Martin F."/>
            <person name="Groenewald J.Z."/>
            <person name="Crous P.W."/>
            <person name="Seidl M.F."/>
        </authorList>
    </citation>
    <scope>NUCLEOTIDE SEQUENCE [LARGE SCALE GENOMIC DNA]</scope>
    <source>
        <strain evidence="3 4">CBS 123371</strain>
    </source>
</reference>
<evidence type="ECO:0000313" key="4">
    <source>
        <dbReference type="Proteomes" id="UP001363622"/>
    </source>
</evidence>
<dbReference type="EMBL" id="JBBPHU010000001">
    <property type="protein sequence ID" value="KAK7523754.1"/>
    <property type="molecule type" value="Genomic_DNA"/>
</dbReference>
<sequence length="104" mass="11565">MAFMVQALSIGSLFPVGSSSVSSSSCRPSIRQVDLEIPRQFHESHKEVSCTSYTGLLSLHSEPIELHENSSFLPRDQADENPEPRAVSTLPLSPRLLPLHLRFH</sequence>
<evidence type="ECO:0000256" key="1">
    <source>
        <dbReference type="SAM" id="MobiDB-lite"/>
    </source>
</evidence>
<name>A0ABR1L011_9PEZI</name>
<dbReference type="Proteomes" id="UP001363622">
    <property type="component" value="Unassembled WGS sequence"/>
</dbReference>
<feature type="signal peptide" evidence="2">
    <location>
        <begin position="1"/>
        <end position="19"/>
    </location>
</feature>
<proteinExistence type="predicted"/>
<accession>A0ABR1L011</accession>
<feature type="region of interest" description="Disordered" evidence="1">
    <location>
        <begin position="68"/>
        <end position="89"/>
    </location>
</feature>
<organism evidence="3 4">
    <name type="scientific">Phyllosticta citriasiana</name>
    <dbReference type="NCBI Taxonomy" id="595635"/>
    <lineage>
        <taxon>Eukaryota</taxon>
        <taxon>Fungi</taxon>
        <taxon>Dikarya</taxon>
        <taxon>Ascomycota</taxon>
        <taxon>Pezizomycotina</taxon>
        <taxon>Dothideomycetes</taxon>
        <taxon>Dothideomycetes incertae sedis</taxon>
        <taxon>Botryosphaeriales</taxon>
        <taxon>Phyllostictaceae</taxon>
        <taxon>Phyllosticta</taxon>
    </lineage>
</organism>
<evidence type="ECO:0000256" key="2">
    <source>
        <dbReference type="SAM" id="SignalP"/>
    </source>
</evidence>
<evidence type="ECO:0000313" key="3">
    <source>
        <dbReference type="EMBL" id="KAK7523754.1"/>
    </source>
</evidence>
<comment type="caution">
    <text evidence="3">The sequence shown here is derived from an EMBL/GenBank/DDBJ whole genome shotgun (WGS) entry which is preliminary data.</text>
</comment>
<protein>
    <submittedName>
        <fullName evidence="3">Uncharacterized protein</fullName>
    </submittedName>
</protein>